<reference evidence="3 4" key="1">
    <citation type="submission" date="2019-03" db="EMBL/GenBank/DDBJ databases">
        <authorList>
            <person name="Gaulin E."/>
            <person name="Dumas B."/>
        </authorList>
    </citation>
    <scope>NUCLEOTIDE SEQUENCE [LARGE SCALE GENOMIC DNA]</scope>
    <source>
        <strain evidence="3">CBS 568.67</strain>
    </source>
</reference>
<sequence length="332" mass="37802">MLSITRSWQLQTTPEMLKFFRERAKVKEAKTTPNQDDKVKVPSSPHSNLHDGRERSSTTTSQDSSTNDDIVCVMANFVGLIIMHGATEQRQIRYSMEIVCPYSRRKSECVKRFDQFFDVRKKLLDHLKEHCICKKCATLAQRIRKQPFPARHLFTRLSHVKDRALPLEAFLQLVVDCALKYDGCKRTKGEFMELVSKFIGVPIDGYSRTKATRTTLDFPSSMRNLMVVRHPSVEESTCPHEEAAILATCTEEAKQVQDEHGPLVAVLGEASTLRETVVAAKGVEGETKTEESSDDVNDSQTKTQSNDVKKPEEEEKEEEEETKEEEERAEFA</sequence>
<feature type="compositionally biased region" description="Low complexity" evidence="1">
    <location>
        <begin position="57"/>
        <end position="66"/>
    </location>
</feature>
<dbReference type="InterPro" id="IPR036871">
    <property type="entry name" value="PX_dom_sf"/>
</dbReference>
<keyword evidence="4" id="KW-1185">Reference proteome</keyword>
<gene>
    <name evidence="3" type="primary">Aste57867_8522</name>
    <name evidence="2" type="ORF">As57867_008490</name>
    <name evidence="3" type="ORF">ASTE57867_8522</name>
</gene>
<proteinExistence type="predicted"/>
<dbReference type="SUPFAM" id="SSF64268">
    <property type="entry name" value="PX domain"/>
    <property type="match status" value="1"/>
</dbReference>
<evidence type="ECO:0000256" key="1">
    <source>
        <dbReference type="SAM" id="MobiDB-lite"/>
    </source>
</evidence>
<feature type="region of interest" description="Disordered" evidence="1">
    <location>
        <begin position="27"/>
        <end position="66"/>
    </location>
</feature>
<evidence type="ECO:0000313" key="3">
    <source>
        <dbReference type="EMBL" id="VFT85408.1"/>
    </source>
</evidence>
<dbReference type="EMBL" id="CAADRA010005125">
    <property type="protein sequence ID" value="VFT85408.1"/>
    <property type="molecule type" value="Genomic_DNA"/>
</dbReference>
<reference evidence="2" key="2">
    <citation type="submission" date="2019-06" db="EMBL/GenBank/DDBJ databases">
        <title>Genomics analysis of Aphanomyces spp. identifies a new class of oomycete effector associated with host adaptation.</title>
        <authorList>
            <person name="Gaulin E."/>
        </authorList>
    </citation>
    <scope>NUCLEOTIDE SEQUENCE</scope>
    <source>
        <strain evidence="2">CBS 578.67</strain>
    </source>
</reference>
<evidence type="ECO:0000313" key="4">
    <source>
        <dbReference type="Proteomes" id="UP000332933"/>
    </source>
</evidence>
<feature type="region of interest" description="Disordered" evidence="1">
    <location>
        <begin position="281"/>
        <end position="332"/>
    </location>
</feature>
<dbReference type="Gene3D" id="3.30.1520.10">
    <property type="entry name" value="Phox-like domain"/>
    <property type="match status" value="1"/>
</dbReference>
<name>A0A485KKL8_9STRA</name>
<dbReference type="Proteomes" id="UP000332933">
    <property type="component" value="Unassembled WGS sequence"/>
</dbReference>
<dbReference type="OrthoDB" id="79283at2759"/>
<protein>
    <submittedName>
        <fullName evidence="3">Aste57867_8522 protein</fullName>
    </submittedName>
</protein>
<dbReference type="AlphaFoldDB" id="A0A485KKL8"/>
<dbReference type="EMBL" id="VJMH01005104">
    <property type="protein sequence ID" value="KAF0700952.1"/>
    <property type="molecule type" value="Genomic_DNA"/>
</dbReference>
<organism evidence="3 4">
    <name type="scientific">Aphanomyces stellatus</name>
    <dbReference type="NCBI Taxonomy" id="120398"/>
    <lineage>
        <taxon>Eukaryota</taxon>
        <taxon>Sar</taxon>
        <taxon>Stramenopiles</taxon>
        <taxon>Oomycota</taxon>
        <taxon>Saprolegniomycetes</taxon>
        <taxon>Saprolegniales</taxon>
        <taxon>Verrucalvaceae</taxon>
        <taxon>Aphanomyces</taxon>
    </lineage>
</organism>
<feature type="compositionally biased region" description="Basic and acidic residues" evidence="1">
    <location>
        <begin position="27"/>
        <end position="40"/>
    </location>
</feature>
<accession>A0A485KKL8</accession>
<feature type="compositionally biased region" description="Acidic residues" evidence="1">
    <location>
        <begin position="314"/>
        <end position="324"/>
    </location>
</feature>
<dbReference type="GO" id="GO:0035091">
    <property type="term" value="F:phosphatidylinositol binding"/>
    <property type="evidence" value="ECO:0007669"/>
    <property type="project" value="InterPro"/>
</dbReference>
<evidence type="ECO:0000313" key="2">
    <source>
        <dbReference type="EMBL" id="KAF0700952.1"/>
    </source>
</evidence>